<feature type="binding site" evidence="12">
    <location>
        <begin position="270"/>
        <end position="284"/>
    </location>
    <ligand>
        <name>NAD(+)</name>
        <dbReference type="ChEBI" id="CHEBI:57540"/>
    </ligand>
</feature>
<evidence type="ECO:0000256" key="3">
    <source>
        <dbReference type="ARBA" id="ARBA00007653"/>
    </source>
</evidence>
<dbReference type="PROSITE" id="PS01281">
    <property type="entry name" value="GIDA_2"/>
    <property type="match status" value="1"/>
</dbReference>
<comment type="subunit">
    <text evidence="10 12">Homodimer. Heterotetramer of two MnmE and two MnmG subunits.</text>
</comment>
<dbReference type="SMART" id="SM01228">
    <property type="entry name" value="GIDA_assoc_3"/>
    <property type="match status" value="1"/>
</dbReference>
<evidence type="ECO:0000256" key="8">
    <source>
        <dbReference type="ARBA" id="ARBA00022827"/>
    </source>
</evidence>
<dbReference type="InterPro" id="IPR036188">
    <property type="entry name" value="FAD/NAD-bd_sf"/>
</dbReference>
<keyword evidence="8 12" id="KW-0274">FAD</keyword>
<evidence type="ECO:0000256" key="1">
    <source>
        <dbReference type="ARBA" id="ARBA00001974"/>
    </source>
</evidence>
<reference evidence="15" key="1">
    <citation type="submission" date="2017-05" db="EMBL/GenBank/DDBJ databases">
        <authorList>
            <person name="Rodrigo-Torres L."/>
            <person name="Arahal R. D."/>
            <person name="Lucena T."/>
        </authorList>
    </citation>
    <scope>NUCLEOTIDE SEQUENCE [LARGE SCALE GENOMIC DNA]</scope>
    <source>
        <strain evidence="15">CECT 8868</strain>
    </source>
</reference>
<dbReference type="Pfam" id="PF21680">
    <property type="entry name" value="GIDA_C_1st"/>
    <property type="match status" value="1"/>
</dbReference>
<keyword evidence="5 12" id="KW-0963">Cytoplasm</keyword>
<dbReference type="InterPro" id="IPR047001">
    <property type="entry name" value="MnmG_C_subdom"/>
</dbReference>
<dbReference type="GO" id="GO:0050660">
    <property type="term" value="F:flavin adenine dinucleotide binding"/>
    <property type="evidence" value="ECO:0007669"/>
    <property type="project" value="UniProtKB-UniRule"/>
</dbReference>
<evidence type="ECO:0000256" key="2">
    <source>
        <dbReference type="ARBA" id="ARBA00003717"/>
    </source>
</evidence>
<evidence type="ECO:0000313" key="15">
    <source>
        <dbReference type="Proteomes" id="UP000203464"/>
    </source>
</evidence>
<keyword evidence="7 12" id="KW-0819">tRNA processing</keyword>
<dbReference type="Pfam" id="PF01134">
    <property type="entry name" value="GIDA"/>
    <property type="match status" value="1"/>
</dbReference>
<dbReference type="Gene3D" id="3.50.50.60">
    <property type="entry name" value="FAD/NAD(P)-binding domain"/>
    <property type="match status" value="2"/>
</dbReference>
<dbReference type="Proteomes" id="UP000203464">
    <property type="component" value="Unassembled WGS sequence"/>
</dbReference>
<dbReference type="PROSITE" id="PS01280">
    <property type="entry name" value="GIDA_1"/>
    <property type="match status" value="1"/>
</dbReference>
<evidence type="ECO:0000256" key="5">
    <source>
        <dbReference type="ARBA" id="ARBA00022490"/>
    </source>
</evidence>
<feature type="binding site" evidence="12">
    <location>
        <begin position="11"/>
        <end position="16"/>
    </location>
    <ligand>
        <name>FAD</name>
        <dbReference type="ChEBI" id="CHEBI:57692"/>
    </ligand>
</feature>
<comment type="cofactor">
    <cofactor evidence="1 12">
        <name>FAD</name>
        <dbReference type="ChEBI" id="CHEBI:57692"/>
    </cofactor>
</comment>
<dbReference type="GO" id="GO:0005829">
    <property type="term" value="C:cytosol"/>
    <property type="evidence" value="ECO:0007669"/>
    <property type="project" value="TreeGrafter"/>
</dbReference>
<keyword evidence="6 12" id="KW-0285">Flavoprotein</keyword>
<evidence type="ECO:0000256" key="12">
    <source>
        <dbReference type="HAMAP-Rule" id="MF_00129"/>
    </source>
</evidence>
<name>A0A238KEG7_9RHOB</name>
<keyword evidence="15" id="KW-1185">Reference proteome</keyword>
<organism evidence="14 15">
    <name type="scientific">Octadecabacter ascidiaceicola</name>
    <dbReference type="NCBI Taxonomy" id="1655543"/>
    <lineage>
        <taxon>Bacteria</taxon>
        <taxon>Pseudomonadati</taxon>
        <taxon>Pseudomonadota</taxon>
        <taxon>Alphaproteobacteria</taxon>
        <taxon>Rhodobacterales</taxon>
        <taxon>Roseobacteraceae</taxon>
        <taxon>Octadecabacter</taxon>
    </lineage>
</organism>
<dbReference type="InterPro" id="IPR040131">
    <property type="entry name" value="MnmG_N"/>
</dbReference>
<dbReference type="Gene3D" id="1.10.150.570">
    <property type="entry name" value="GidA associated domain, C-terminal subdomain"/>
    <property type="match status" value="1"/>
</dbReference>
<dbReference type="HAMAP" id="MF_00129">
    <property type="entry name" value="MnmG_GidA"/>
    <property type="match status" value="1"/>
</dbReference>
<comment type="function">
    <text evidence="2 12">NAD-binding protein involved in the addition of a carboxymethylaminomethyl (cmnm) group at the wobble position (U34) of certain tRNAs, forming tRNA-cmnm(5)s(2)U34.</text>
</comment>
<dbReference type="GO" id="GO:0002098">
    <property type="term" value="P:tRNA wobble uridine modification"/>
    <property type="evidence" value="ECO:0007669"/>
    <property type="project" value="InterPro"/>
</dbReference>
<feature type="domain" description="tRNA uridine 5-carboxymethylaminomethyl modification enzyme C-terminal subdomain" evidence="13">
    <location>
        <begin position="539"/>
        <end position="610"/>
    </location>
</feature>
<evidence type="ECO:0000256" key="9">
    <source>
        <dbReference type="ARBA" id="ARBA00023027"/>
    </source>
</evidence>
<dbReference type="AlphaFoldDB" id="A0A238KEG7"/>
<dbReference type="Pfam" id="PF13932">
    <property type="entry name" value="SAM_GIDA_C"/>
    <property type="match status" value="1"/>
</dbReference>
<comment type="subcellular location">
    <subcellularLocation>
        <location evidence="12">Cytoplasm</location>
    </subcellularLocation>
</comment>
<feature type="binding site" evidence="12">
    <location>
        <position position="178"/>
    </location>
    <ligand>
        <name>FAD</name>
        <dbReference type="ChEBI" id="CHEBI:57692"/>
    </ligand>
</feature>
<feature type="binding site" evidence="12">
    <location>
        <position position="367"/>
    </location>
    <ligand>
        <name>FAD</name>
        <dbReference type="ChEBI" id="CHEBI:57692"/>
    </ligand>
</feature>
<dbReference type="PANTHER" id="PTHR11806">
    <property type="entry name" value="GLUCOSE INHIBITED DIVISION PROTEIN A"/>
    <property type="match status" value="1"/>
</dbReference>
<dbReference type="InterPro" id="IPR004416">
    <property type="entry name" value="MnmG"/>
</dbReference>
<dbReference type="InterPro" id="IPR044920">
    <property type="entry name" value="MnmG_C_subdom_sf"/>
</dbReference>
<evidence type="ECO:0000256" key="11">
    <source>
        <dbReference type="ARBA" id="ARBA00031800"/>
    </source>
</evidence>
<gene>
    <name evidence="12 14" type="primary">mnmG</name>
    <name evidence="12" type="synonym">gidA</name>
    <name evidence="14" type="ORF">OCA8868_02438</name>
</gene>
<dbReference type="InterPro" id="IPR020595">
    <property type="entry name" value="MnmG-rel_CS"/>
</dbReference>
<dbReference type="PANTHER" id="PTHR11806:SF0">
    <property type="entry name" value="PROTEIN MTO1 HOMOLOG, MITOCHONDRIAL"/>
    <property type="match status" value="1"/>
</dbReference>
<evidence type="ECO:0000256" key="7">
    <source>
        <dbReference type="ARBA" id="ARBA00022694"/>
    </source>
</evidence>
<dbReference type="NCBIfam" id="TIGR00136">
    <property type="entry name" value="mnmG_gidA"/>
    <property type="match status" value="1"/>
</dbReference>
<evidence type="ECO:0000259" key="13">
    <source>
        <dbReference type="SMART" id="SM01228"/>
    </source>
</evidence>
<dbReference type="GO" id="GO:0030488">
    <property type="term" value="P:tRNA methylation"/>
    <property type="evidence" value="ECO:0007669"/>
    <property type="project" value="TreeGrafter"/>
</dbReference>
<keyword evidence="9 12" id="KW-0520">NAD</keyword>
<evidence type="ECO:0000256" key="10">
    <source>
        <dbReference type="ARBA" id="ARBA00025948"/>
    </source>
</evidence>
<dbReference type="InterPro" id="IPR026904">
    <property type="entry name" value="MnmG_C"/>
</dbReference>
<evidence type="ECO:0000256" key="4">
    <source>
        <dbReference type="ARBA" id="ARBA00020461"/>
    </source>
</evidence>
<evidence type="ECO:0000256" key="6">
    <source>
        <dbReference type="ARBA" id="ARBA00022630"/>
    </source>
</evidence>
<proteinExistence type="inferred from homology"/>
<evidence type="ECO:0000313" key="14">
    <source>
        <dbReference type="EMBL" id="SMX41211.1"/>
    </source>
</evidence>
<accession>A0A238KEG7</accession>
<dbReference type="InterPro" id="IPR002218">
    <property type="entry name" value="MnmG-rel"/>
</dbReference>
<feature type="binding site" evidence="12">
    <location>
        <position position="123"/>
    </location>
    <ligand>
        <name>FAD</name>
        <dbReference type="ChEBI" id="CHEBI:57692"/>
    </ligand>
</feature>
<protein>
    <recommendedName>
        <fullName evidence="4 12">tRNA uridine 5-carboxymethylaminomethyl modification enzyme MnmG</fullName>
    </recommendedName>
    <alternativeName>
        <fullName evidence="11 12">Glucose-inhibited division protein A</fullName>
    </alternativeName>
</protein>
<dbReference type="InterPro" id="IPR049312">
    <property type="entry name" value="GIDA_C_N"/>
</dbReference>
<dbReference type="FunFam" id="3.50.50.60:FF:000002">
    <property type="entry name" value="tRNA uridine 5-carboxymethylaminomethyl modification enzyme MnmG"/>
    <property type="match status" value="1"/>
</dbReference>
<dbReference type="SUPFAM" id="SSF51905">
    <property type="entry name" value="FAD/NAD(P)-binding domain"/>
    <property type="match status" value="1"/>
</dbReference>
<sequence>MKHTYDVVIIGGGHAGCEAAHASSRLGADTLLVTLRKGDLGVMSCNPAIGGLGKGHLVREIDALDGVMGKAADYAGIQFRLLNRKKGPAVQGPRTQADRVLYRKGIQDLTAARSNLNVLEGEVVDLSLDSGKVNGVELADGSVIAARAVVLTSGTFLRGTIHIGDTSHSGGRMGDAPSIALAERLASYDLPMGRLKTGTPPRLDGQTIDWEGLDTQDADAEPELFSFLHRAPFAKQIACGITHTNAQTHDIIEKNLARSAMYGGHIDGVGPRYCPSIEDKVVRFAEKDSHQIFLEPESLTGHTIYPNGISTSLPIDVQEDYVHSIVGLENAKILQPGYAIEYDFIDPRSLSSQLELKNLPGLYLAGQINGTTGYEEAAGQGLVAGLNAASCALDKSPVLFDRATSYIGVMVDDLTVRGVTEPYRMFTSRAEFRLSLRADNADQRLTEFGRTSGFIEEERWKAYSEKKEALESGRNLLAASSVSSRSLNEAGVNVGVDGPKRTLLDALSIAGTTVECLAVIEPELTVIKTEIATQLERDALYSHYVERQARDIEALNRDREKSIPADMDYSDIPGLSNELKAKLRAALPDNLAQAARIDGITPAALMLVAAEIKKRQLKAVAS</sequence>
<dbReference type="EMBL" id="FXYD01000004">
    <property type="protein sequence ID" value="SMX41211.1"/>
    <property type="molecule type" value="Genomic_DNA"/>
</dbReference>
<comment type="similarity">
    <text evidence="3 12">Belongs to the MnmG family.</text>
</comment>